<evidence type="ECO:0000313" key="2">
    <source>
        <dbReference type="EMBL" id="RYC66886.1"/>
    </source>
</evidence>
<dbReference type="InterPro" id="IPR000014">
    <property type="entry name" value="PAS"/>
</dbReference>
<dbReference type="Pfam" id="PF08448">
    <property type="entry name" value="PAS_4"/>
    <property type="match status" value="2"/>
</dbReference>
<dbReference type="InterPro" id="IPR035965">
    <property type="entry name" value="PAS-like_dom_sf"/>
</dbReference>
<dbReference type="RefSeq" id="WP_129606004.1">
    <property type="nucleotide sequence ID" value="NZ_SBLB01000011.1"/>
</dbReference>
<organism evidence="2 3">
    <name type="scientific">Spirosoma sordidisoli</name>
    <dbReference type="NCBI Taxonomy" id="2502893"/>
    <lineage>
        <taxon>Bacteria</taxon>
        <taxon>Pseudomonadati</taxon>
        <taxon>Bacteroidota</taxon>
        <taxon>Cytophagia</taxon>
        <taxon>Cytophagales</taxon>
        <taxon>Cytophagaceae</taxon>
        <taxon>Spirosoma</taxon>
    </lineage>
</organism>
<dbReference type="PROSITE" id="PS50112">
    <property type="entry name" value="PAS"/>
    <property type="match status" value="1"/>
</dbReference>
<feature type="domain" description="PAS" evidence="1">
    <location>
        <begin position="157"/>
        <end position="193"/>
    </location>
</feature>
<comment type="caution">
    <text evidence="2">The sequence shown here is derived from an EMBL/GenBank/DDBJ whole genome shotgun (WGS) entry which is preliminary data.</text>
</comment>
<dbReference type="Proteomes" id="UP000290407">
    <property type="component" value="Unassembled WGS sequence"/>
</dbReference>
<proteinExistence type="predicted"/>
<reference evidence="2 3" key="1">
    <citation type="submission" date="2019-01" db="EMBL/GenBank/DDBJ databases">
        <title>Spirosoma flava sp. nov., a propanil-degrading bacterium isolated from herbicide-contaminated soil.</title>
        <authorList>
            <person name="Zhang L."/>
            <person name="Jiang J.-D."/>
        </authorList>
    </citation>
    <scope>NUCLEOTIDE SEQUENCE [LARGE SCALE GENOMIC DNA]</scope>
    <source>
        <strain evidence="2 3">TY50</strain>
    </source>
</reference>
<keyword evidence="3" id="KW-1185">Reference proteome</keyword>
<sequence>MHSTQQLAPALLQRVLSVAQDGVFVYQIIRNARGVLTDLRLTMVNAVAEQDMGQPANELLWQPFSSLFSELVQTELMAQFRPVIETGRGAHFTTRISWPGSNRLAWLDMTVVRVDEYLLASYVDMTQRRAEAEAARLKAVLQQAFDIDNTGISVLDVVRDTDGRICDFRFTLINEAGLRMSGFSREELLGRTLWQLYPATGINGMFHQYVSVYETNQPYTGEHYYPEYDCWRDITVVPVDGGILVRYADSTVRRKLRDIIQQPGIQVQDVLLRVPAGVAVLQPIRSSSDLLSPIVDFRIDQANARLANWLGRPDLVGQLLTNVVATARESGFLCRCTAGYERAEPQTCTTPFDIVGVVQVCQVSIARLGTQLVLAIQDTVSTSRGVAQKA</sequence>
<dbReference type="CDD" id="cd00130">
    <property type="entry name" value="PAS"/>
    <property type="match status" value="1"/>
</dbReference>
<evidence type="ECO:0000259" key="1">
    <source>
        <dbReference type="PROSITE" id="PS50112"/>
    </source>
</evidence>
<dbReference type="SUPFAM" id="SSF55785">
    <property type="entry name" value="PYP-like sensor domain (PAS domain)"/>
    <property type="match status" value="2"/>
</dbReference>
<name>A0A4Q2UDH6_9BACT</name>
<dbReference type="Gene3D" id="3.30.450.20">
    <property type="entry name" value="PAS domain"/>
    <property type="match status" value="2"/>
</dbReference>
<dbReference type="SMART" id="SM00091">
    <property type="entry name" value="PAS"/>
    <property type="match status" value="2"/>
</dbReference>
<gene>
    <name evidence="2" type="ORF">EQG79_27685</name>
</gene>
<protein>
    <submittedName>
        <fullName evidence="2">PAS domain-containing protein</fullName>
    </submittedName>
</protein>
<dbReference type="AlphaFoldDB" id="A0A4Q2UDH6"/>
<dbReference type="InterPro" id="IPR013656">
    <property type="entry name" value="PAS_4"/>
</dbReference>
<accession>A0A4Q2UDH6</accession>
<evidence type="ECO:0000313" key="3">
    <source>
        <dbReference type="Proteomes" id="UP000290407"/>
    </source>
</evidence>
<dbReference type="EMBL" id="SBLB01000011">
    <property type="protein sequence ID" value="RYC66886.1"/>
    <property type="molecule type" value="Genomic_DNA"/>
</dbReference>